<name>A0ABU4SJV9_9GAMM</name>
<comment type="caution">
    <text evidence="1">The sequence shown here is derived from an EMBL/GenBank/DDBJ whole genome shotgun (WGS) entry which is preliminary data.</text>
</comment>
<evidence type="ECO:0000313" key="2">
    <source>
        <dbReference type="Proteomes" id="UP001271640"/>
    </source>
</evidence>
<dbReference type="Proteomes" id="UP001271640">
    <property type="component" value="Unassembled WGS sequence"/>
</dbReference>
<protein>
    <submittedName>
        <fullName evidence="1">Uncharacterized protein</fullName>
    </submittedName>
</protein>
<organism evidence="1 2">
    <name type="scientific">Xenorhabdus littoralis</name>
    <dbReference type="NCBI Taxonomy" id="2582835"/>
    <lineage>
        <taxon>Bacteria</taxon>
        <taxon>Pseudomonadati</taxon>
        <taxon>Pseudomonadota</taxon>
        <taxon>Gammaproteobacteria</taxon>
        <taxon>Enterobacterales</taxon>
        <taxon>Morganellaceae</taxon>
        <taxon>Xenorhabdus</taxon>
    </lineage>
</organism>
<proteinExistence type="predicted"/>
<sequence>MLVFGLDSPRERYLEKSYNKRRVGDDNVYLTIDILCSALGMQCSSSDFLNVMNTFIQNKNEPPSILYADNLLKAQKDFYVSMWRINHNQEENFHSISSEQEKMLMNLMSPDVVHYLLSSWSRFLNTGLCNISFHDTFIRRKGNKDKFGNEKSYGNLQAGFLAKNIPFHYVKKRISEERTLKTGRFHAGSSLTYENFINTIKEKDYTNNVFEQYLKSDRDGISNLLKLRNEVDNLGPNYDNYDSYEKKYHGELITRTFIKSYWRKISKLAIDWVEQQAGDPNSPVKGLVFYMEDDNRFKKYNEKSNIDEEKLHHNWRNCDYKDIGSLDYRSAIAHSELRYARKLMNRVQGHHIELVYTNDKGILNRIKKFLNEY</sequence>
<keyword evidence="2" id="KW-1185">Reference proteome</keyword>
<dbReference type="EMBL" id="VCDP01000023">
    <property type="protein sequence ID" value="MDX7998936.1"/>
    <property type="molecule type" value="Genomic_DNA"/>
</dbReference>
<gene>
    <name evidence="1" type="ORF">FE394_06940</name>
</gene>
<evidence type="ECO:0000313" key="1">
    <source>
        <dbReference type="EMBL" id="MDX7998936.1"/>
    </source>
</evidence>
<accession>A0ABU4SJV9</accession>
<reference evidence="2" key="1">
    <citation type="journal article" date="2024" name="Toxins">
        <title>Genome Sequence Analysis of Native Xenorhabdus Strains Isolated from Entomopathogenic Nematodes in Argentina.</title>
        <authorList>
            <person name="Palma L."/>
            <person name="Frizzo L."/>
            <person name="Kaiser S."/>
            <person name="Berry C."/>
            <person name="Caballero P."/>
            <person name="Bode H.B."/>
            <person name="Del Valle E.E."/>
        </authorList>
    </citation>
    <scope>NUCLEOTIDE SEQUENCE [LARGE SCALE GENOMIC DNA]</scope>
    <source>
        <strain evidence="2">Reich</strain>
    </source>
</reference>
<dbReference type="RefSeq" id="WP_319925675.1">
    <property type="nucleotide sequence ID" value="NZ_VCDP01000023.1"/>
</dbReference>